<dbReference type="PANTHER" id="PTHR10510:SF5">
    <property type="entry name" value="CYTOCHROME C OXIDASE SUBUNIT 7A1, MITOCHONDRIAL"/>
    <property type="match status" value="1"/>
</dbReference>
<dbReference type="InterPro" id="IPR036539">
    <property type="entry name" value="Cyt_c_oxidase_su7a_sf"/>
</dbReference>
<keyword evidence="7 12" id="KW-1133">Transmembrane helix</keyword>
<sequence>MKTFNSSYIILGSCGHLLTCDKLPVLASRAFSSSARQLKNKVPEAQKLFQEDNGLPVHIKGGTGDMMLYRATMTLTIAGTCYSLYWLLMASMPQKKA</sequence>
<evidence type="ECO:0000256" key="6">
    <source>
        <dbReference type="ARBA" id="ARBA00022946"/>
    </source>
</evidence>
<keyword evidence="14" id="KW-1185">Reference proteome</keyword>
<evidence type="ECO:0000256" key="9">
    <source>
        <dbReference type="ARBA" id="ARBA00023128"/>
    </source>
</evidence>
<dbReference type="AlphaFoldDB" id="A0A8C4F783"/>
<evidence type="ECO:0000256" key="11">
    <source>
        <dbReference type="ARBA" id="ARBA00040382"/>
    </source>
</evidence>
<evidence type="ECO:0000256" key="7">
    <source>
        <dbReference type="ARBA" id="ARBA00022989"/>
    </source>
</evidence>
<dbReference type="GO" id="GO:0002082">
    <property type="term" value="P:regulation of oxidative phosphorylation"/>
    <property type="evidence" value="ECO:0007669"/>
    <property type="project" value="Ensembl"/>
</dbReference>
<dbReference type="InterPro" id="IPR003177">
    <property type="entry name" value="Cytc_oxidase_su7a_met"/>
</dbReference>
<dbReference type="GO" id="GO:0097250">
    <property type="term" value="P:mitochondrial respirasome assembly"/>
    <property type="evidence" value="ECO:0007669"/>
    <property type="project" value="Ensembl"/>
</dbReference>
<dbReference type="Gene3D" id="4.10.91.10">
    <property type="entry name" value="Cytochrome c oxidase, subunit VIIa"/>
    <property type="match status" value="1"/>
</dbReference>
<evidence type="ECO:0000313" key="14">
    <source>
        <dbReference type="Proteomes" id="UP000694389"/>
    </source>
</evidence>
<evidence type="ECO:0000256" key="8">
    <source>
        <dbReference type="ARBA" id="ARBA00023002"/>
    </source>
</evidence>
<keyword evidence="8" id="KW-0560">Oxidoreductase</keyword>
<dbReference type="GO" id="GO:0005743">
    <property type="term" value="C:mitochondrial inner membrane"/>
    <property type="evidence" value="ECO:0007669"/>
    <property type="project" value="UniProtKB-SubCell"/>
</dbReference>
<reference evidence="13" key="2">
    <citation type="submission" date="2025-09" db="UniProtKB">
        <authorList>
            <consortium name="Ensembl"/>
        </authorList>
    </citation>
    <scope>IDENTIFICATION</scope>
</reference>
<accession>A0A8C4F783</accession>
<evidence type="ECO:0000256" key="2">
    <source>
        <dbReference type="ARBA" id="ARBA00004673"/>
    </source>
</evidence>
<reference evidence="13" key="1">
    <citation type="submission" date="2025-08" db="UniProtKB">
        <authorList>
            <consortium name="Ensembl"/>
        </authorList>
    </citation>
    <scope>IDENTIFICATION</scope>
</reference>
<feature type="transmembrane region" description="Helical" evidence="12">
    <location>
        <begin position="67"/>
        <end position="88"/>
    </location>
</feature>
<dbReference type="GO" id="GO:1905178">
    <property type="term" value="P:regulation of cardiac muscle tissue regeneration"/>
    <property type="evidence" value="ECO:0007669"/>
    <property type="project" value="Ensembl"/>
</dbReference>
<comment type="pathway">
    <text evidence="2">Energy metabolism; oxidative phosphorylation.</text>
</comment>
<keyword evidence="4 12" id="KW-0812">Transmembrane</keyword>
<keyword evidence="10 12" id="KW-0472">Membrane</keyword>
<evidence type="ECO:0000256" key="12">
    <source>
        <dbReference type="SAM" id="Phobius"/>
    </source>
</evidence>
<dbReference type="GeneTree" id="ENSGT00940000154550"/>
<dbReference type="SUPFAM" id="SSF81419">
    <property type="entry name" value="Mitochondrial cytochrome c oxidase subunit VIIa"/>
    <property type="match status" value="1"/>
</dbReference>
<dbReference type="Pfam" id="PF02238">
    <property type="entry name" value="COX7a"/>
    <property type="match status" value="1"/>
</dbReference>
<proteinExistence type="inferred from homology"/>
<dbReference type="Ensembl" id="ENSDLAT00005030429.2">
    <property type="protein sequence ID" value="ENSDLAP00005028527.1"/>
    <property type="gene ID" value="ENSDLAG00005012733.2"/>
</dbReference>
<protein>
    <recommendedName>
        <fullName evidence="11">Cytochrome c oxidase subunit 7A1, mitochondrial</fullName>
    </recommendedName>
</protein>
<comment type="subcellular location">
    <subcellularLocation>
        <location evidence="1">Mitochondrion inner membrane</location>
        <topology evidence="1">Single-pass membrane protein</topology>
    </subcellularLocation>
</comment>
<keyword evidence="9" id="KW-0496">Mitochondrion</keyword>
<dbReference type="GO" id="GO:0008535">
    <property type="term" value="P:respiratory chain complex IV assembly"/>
    <property type="evidence" value="ECO:0007669"/>
    <property type="project" value="Ensembl"/>
</dbReference>
<evidence type="ECO:0000313" key="13">
    <source>
        <dbReference type="Ensembl" id="ENSDLAP00005028527.1"/>
    </source>
</evidence>
<evidence type="ECO:0000256" key="3">
    <source>
        <dbReference type="ARBA" id="ARBA00009331"/>
    </source>
</evidence>
<comment type="similarity">
    <text evidence="3">Belongs to the cytochrome c oxidase VIIa family.</text>
</comment>
<dbReference type="FunFam" id="4.10.91.10:FF:000001">
    <property type="entry name" value="Cytochrome c oxidase subunit 7A1, mitochondrial"/>
    <property type="match status" value="1"/>
</dbReference>
<keyword evidence="6" id="KW-0809">Transit peptide</keyword>
<dbReference type="GO" id="GO:0006123">
    <property type="term" value="P:mitochondrial electron transport, cytochrome c to oxygen"/>
    <property type="evidence" value="ECO:0007669"/>
    <property type="project" value="InterPro"/>
</dbReference>
<evidence type="ECO:0000256" key="4">
    <source>
        <dbReference type="ARBA" id="ARBA00022692"/>
    </source>
</evidence>
<dbReference type="Proteomes" id="UP000694389">
    <property type="component" value="Unassembled WGS sequence"/>
</dbReference>
<evidence type="ECO:0000256" key="1">
    <source>
        <dbReference type="ARBA" id="ARBA00004434"/>
    </source>
</evidence>
<keyword evidence="5" id="KW-0999">Mitochondrion inner membrane</keyword>
<dbReference type="InterPro" id="IPR039297">
    <property type="entry name" value="COX7a"/>
</dbReference>
<evidence type="ECO:0000256" key="5">
    <source>
        <dbReference type="ARBA" id="ARBA00022792"/>
    </source>
</evidence>
<dbReference type="GO" id="GO:0016491">
    <property type="term" value="F:oxidoreductase activity"/>
    <property type="evidence" value="ECO:0007669"/>
    <property type="project" value="UniProtKB-KW"/>
</dbReference>
<dbReference type="PANTHER" id="PTHR10510">
    <property type="entry name" value="CYTOCHROME C OXIDASE POLYPEPTIDE 7A"/>
    <property type="match status" value="1"/>
</dbReference>
<name>A0A8C4F783_DICLA</name>
<dbReference type="GO" id="GO:0045277">
    <property type="term" value="C:respiratory chain complex IV"/>
    <property type="evidence" value="ECO:0007669"/>
    <property type="project" value="Ensembl"/>
</dbReference>
<evidence type="ECO:0000256" key="10">
    <source>
        <dbReference type="ARBA" id="ARBA00023136"/>
    </source>
</evidence>
<organism evidence="13 14">
    <name type="scientific">Dicentrarchus labrax</name>
    <name type="common">European seabass</name>
    <name type="synonym">Morone labrax</name>
    <dbReference type="NCBI Taxonomy" id="13489"/>
    <lineage>
        <taxon>Eukaryota</taxon>
        <taxon>Metazoa</taxon>
        <taxon>Chordata</taxon>
        <taxon>Craniata</taxon>
        <taxon>Vertebrata</taxon>
        <taxon>Euteleostomi</taxon>
        <taxon>Actinopterygii</taxon>
        <taxon>Neopterygii</taxon>
        <taxon>Teleostei</taxon>
        <taxon>Neoteleostei</taxon>
        <taxon>Acanthomorphata</taxon>
        <taxon>Eupercaria</taxon>
        <taxon>Moronidae</taxon>
        <taxon>Dicentrarchus</taxon>
    </lineage>
</organism>
<dbReference type="CDD" id="cd00928">
    <property type="entry name" value="Cyt_c_Oxidase_VIIa"/>
    <property type="match status" value="1"/>
</dbReference>